<dbReference type="OrthoDB" id="5402169at2"/>
<dbReference type="InterPro" id="IPR004942">
    <property type="entry name" value="Roadblock/LAMTOR2_dom"/>
</dbReference>
<organism evidence="2 3">
    <name type="scientific">Syntrophotalea carbinolica (strain DSM 2380 / NBRC 103641 / GraBd1)</name>
    <name type="common">Pelobacter carbinolicus</name>
    <dbReference type="NCBI Taxonomy" id="338963"/>
    <lineage>
        <taxon>Bacteria</taxon>
        <taxon>Pseudomonadati</taxon>
        <taxon>Thermodesulfobacteriota</taxon>
        <taxon>Desulfuromonadia</taxon>
        <taxon>Desulfuromonadales</taxon>
        <taxon>Syntrophotaleaceae</taxon>
        <taxon>Syntrophotalea</taxon>
    </lineage>
</organism>
<dbReference type="STRING" id="338963.Pcar_2355"/>
<protein>
    <submittedName>
        <fullName evidence="2">GTPase-activating protein, putative</fullName>
    </submittedName>
</protein>
<dbReference type="AlphaFoldDB" id="Q3A213"/>
<name>Q3A213_SYNC1</name>
<keyword evidence="3" id="KW-1185">Reference proteome</keyword>
<dbReference type="SMART" id="SM00960">
    <property type="entry name" value="Robl_LC7"/>
    <property type="match status" value="1"/>
</dbReference>
<dbReference type="Proteomes" id="UP000002534">
    <property type="component" value="Chromosome"/>
</dbReference>
<dbReference type="KEGG" id="pca:Pcar_2355"/>
<gene>
    <name evidence="2" type="ordered locus">Pcar_2355</name>
</gene>
<proteinExistence type="predicted"/>
<feature type="domain" description="Roadblock/LAMTOR2" evidence="1">
    <location>
        <begin position="4"/>
        <end position="94"/>
    </location>
</feature>
<dbReference type="SUPFAM" id="SSF103196">
    <property type="entry name" value="Roadblock/LC7 domain"/>
    <property type="match status" value="1"/>
</dbReference>
<reference evidence="3" key="1">
    <citation type="submission" date="2005-10" db="EMBL/GenBank/DDBJ databases">
        <title>Complete sequence of Pelobacter carbinolicus DSM 2380.</title>
        <authorList>
            <person name="Copeland A."/>
            <person name="Lucas S."/>
            <person name="Lapidus A."/>
            <person name="Barry K."/>
            <person name="Detter J.C."/>
            <person name="Glavina T."/>
            <person name="Hammon N."/>
            <person name="Israni S."/>
            <person name="Pitluck S."/>
            <person name="Chertkov O."/>
            <person name="Schmutz J."/>
            <person name="Larimer F."/>
            <person name="Land M."/>
            <person name="Kyrpides N."/>
            <person name="Ivanova N."/>
            <person name="Richardson P."/>
        </authorList>
    </citation>
    <scope>NUCLEOTIDE SEQUENCE [LARGE SCALE GENOMIC DNA]</scope>
    <source>
        <strain evidence="3">DSM 2380 / NBRC 103641 / GraBd1</strain>
    </source>
</reference>
<dbReference type="eggNOG" id="COG2018">
    <property type="taxonomic scope" value="Bacteria"/>
</dbReference>
<evidence type="ECO:0000313" key="2">
    <source>
        <dbReference type="EMBL" id="ABA89594.1"/>
    </source>
</evidence>
<dbReference type="RefSeq" id="WP_011342116.1">
    <property type="nucleotide sequence ID" value="NC_007498.2"/>
</dbReference>
<dbReference type="HOGENOM" id="CLU_161433_1_0_7"/>
<evidence type="ECO:0000313" key="3">
    <source>
        <dbReference type="Proteomes" id="UP000002534"/>
    </source>
</evidence>
<accession>Q3A213</accession>
<dbReference type="Gene3D" id="3.30.450.30">
    <property type="entry name" value="Dynein light chain 2a, cytoplasmic"/>
    <property type="match status" value="1"/>
</dbReference>
<reference evidence="2 3" key="2">
    <citation type="journal article" date="2012" name="BMC Genomics">
        <title>The genome of Pelobacter carbinolicus reveals surprising metabolic capabilities and physiological features.</title>
        <authorList>
            <person name="Aklujkar M."/>
            <person name="Haveman S.A."/>
            <person name="Didonato R.Jr."/>
            <person name="Chertkov O."/>
            <person name="Han C.S."/>
            <person name="Land M.L."/>
            <person name="Brown P."/>
            <person name="Lovley D.R."/>
        </authorList>
    </citation>
    <scope>NUCLEOTIDE SEQUENCE [LARGE SCALE GENOMIC DNA]</scope>
    <source>
        <strain evidence="3">DSM 2380 / NBRC 103641 / GraBd1</strain>
    </source>
</reference>
<evidence type="ECO:0000259" key="1">
    <source>
        <dbReference type="SMART" id="SM00960"/>
    </source>
</evidence>
<sequence>MPFKSVLLELVGSVPGATGAIIADWEGEAVDQVGPMDDYDLRLVGAHKGIILGNLRAMLDRIGEDDLQEVVISTRDTQTLVVPITADYFLVLTGCRRQLLGKARFALQRCVGILKQEIA</sequence>
<dbReference type="EMBL" id="CP000142">
    <property type="protein sequence ID" value="ABA89594.1"/>
    <property type="molecule type" value="Genomic_DNA"/>
</dbReference>
<dbReference type="Pfam" id="PF03259">
    <property type="entry name" value="Robl_LC7"/>
    <property type="match status" value="1"/>
</dbReference>